<dbReference type="Pfam" id="PF14238">
    <property type="entry name" value="DUF4340"/>
    <property type="match status" value="2"/>
</dbReference>
<dbReference type="InterPro" id="IPR025641">
    <property type="entry name" value="DUF4340"/>
</dbReference>
<gene>
    <name evidence="2" type="ORF">CCDG5_0238</name>
</gene>
<evidence type="ECO:0000313" key="2">
    <source>
        <dbReference type="EMBL" id="CDZ23381.1"/>
    </source>
</evidence>
<evidence type="ECO:0000313" key="3">
    <source>
        <dbReference type="Proteomes" id="UP000032431"/>
    </source>
</evidence>
<reference evidence="3" key="1">
    <citation type="submission" date="2014-07" db="EMBL/GenBank/DDBJ databases">
        <authorList>
            <person name="Wibberg D."/>
        </authorList>
    </citation>
    <scope>NUCLEOTIDE SEQUENCE [LARGE SCALE GENOMIC DNA]</scope>
    <source>
        <strain evidence="3">DG5</strain>
    </source>
</reference>
<dbReference type="STRING" id="29343.CCDG5_0238"/>
<dbReference type="KEGG" id="ccel:CCDG5_0238"/>
<dbReference type="PATRIC" id="fig|29343.3.peg.243"/>
<organism evidence="2 3">
    <name type="scientific">[Clostridium] cellulosi</name>
    <dbReference type="NCBI Taxonomy" id="29343"/>
    <lineage>
        <taxon>Bacteria</taxon>
        <taxon>Bacillati</taxon>
        <taxon>Bacillota</taxon>
        <taxon>Clostridia</taxon>
        <taxon>Eubacteriales</taxon>
        <taxon>Oscillospiraceae</taxon>
        <taxon>Oscillospiraceae incertae sedis</taxon>
    </lineage>
</organism>
<protein>
    <recommendedName>
        <fullName evidence="1">DUF4340 domain-containing protein</fullName>
    </recommendedName>
</protein>
<keyword evidence="3" id="KW-1185">Reference proteome</keyword>
<feature type="domain" description="DUF4340" evidence="1">
    <location>
        <begin position="88"/>
        <end position="195"/>
    </location>
</feature>
<dbReference type="AlphaFoldDB" id="A0A078KIL8"/>
<feature type="domain" description="DUF4340" evidence="1">
    <location>
        <begin position="230"/>
        <end position="404"/>
    </location>
</feature>
<dbReference type="EMBL" id="LM995447">
    <property type="protein sequence ID" value="CDZ23381.1"/>
    <property type="molecule type" value="Genomic_DNA"/>
</dbReference>
<name>A0A078KIL8_9FIRM</name>
<evidence type="ECO:0000259" key="1">
    <source>
        <dbReference type="Pfam" id="PF14238"/>
    </source>
</evidence>
<sequence>MKKQLRNIIISLCVVVVLVAGVVSVNLLMPKKNSSSSSASSSTPEISVYKTDVKNITMVHIKTEKDDVIVRQSNGKYSVDGLDQKLLNEDSASTIFSTASNITAEKVIDENASDLSQYGLDKPSVTVDIVSSDKTVTVEIGKETLTKDGNYMKLKDSSKVYKITAAETNSLDYVKTDLVKLSICGFDSANAAKLTDITLGGSARPQPIVLKIDPSSVSSSSGSSSVSYLMKSPATYPLNDENISTITSALQSLSANAVVSLDVSDANLEKYGLKNPKYTLTAVYNGNKMVLRFGTPYKEDSSTLIPIYLEGTPAIYNIADSTVSFYDWQLDDVTDSLLYTEFIDNIKSITVSKGSENYTINLSGTGTDLKGTYNSKELNTDNLRKFYEKFLEIKKYGTATRPANASTYAKVVVTYREASRKATTIEFITIDNRKCLYSLDGQAHFYTYTSDVDKMLNAIRDLIAGKTISD</sequence>
<dbReference type="HOGENOM" id="CLU_554211_0_0_9"/>
<proteinExistence type="predicted"/>
<dbReference type="Proteomes" id="UP000032431">
    <property type="component" value="Chromosome I"/>
</dbReference>
<accession>A0A078KIL8</accession>